<dbReference type="GeneID" id="17301884"/>
<organism evidence="1">
    <name type="scientific">Guillardia theta (strain CCMP2712)</name>
    <name type="common">Cryptophyte</name>
    <dbReference type="NCBI Taxonomy" id="905079"/>
    <lineage>
        <taxon>Eukaryota</taxon>
        <taxon>Cryptophyceae</taxon>
        <taxon>Pyrenomonadales</taxon>
        <taxon>Geminigeraceae</taxon>
        <taxon>Guillardia</taxon>
    </lineage>
</organism>
<dbReference type="EMBL" id="JH993000">
    <property type="protein sequence ID" value="EKX45181.1"/>
    <property type="molecule type" value="Genomic_DNA"/>
</dbReference>
<gene>
    <name evidence="1" type="ORF">GUITHDRAFT_108825</name>
</gene>
<dbReference type="HOGENOM" id="CLU_1242146_0_0_1"/>
<dbReference type="RefSeq" id="XP_005832161.1">
    <property type="nucleotide sequence ID" value="XM_005832104.1"/>
</dbReference>
<evidence type="ECO:0000313" key="1">
    <source>
        <dbReference type="EMBL" id="EKX45181.1"/>
    </source>
</evidence>
<dbReference type="OrthoDB" id="45637at2759"/>
<reference evidence="3" key="2">
    <citation type="submission" date="2012-11" db="EMBL/GenBank/DDBJ databases">
        <authorList>
            <person name="Kuo A."/>
            <person name="Curtis B.A."/>
            <person name="Tanifuji G."/>
            <person name="Burki F."/>
            <person name="Gruber A."/>
            <person name="Irimia M."/>
            <person name="Maruyama S."/>
            <person name="Arias M.C."/>
            <person name="Ball S.G."/>
            <person name="Gile G.H."/>
            <person name="Hirakawa Y."/>
            <person name="Hopkins J.F."/>
            <person name="Rensing S.A."/>
            <person name="Schmutz J."/>
            <person name="Symeonidi A."/>
            <person name="Elias M."/>
            <person name="Eveleigh R.J."/>
            <person name="Herman E.K."/>
            <person name="Klute M.J."/>
            <person name="Nakayama T."/>
            <person name="Obornik M."/>
            <person name="Reyes-Prieto A."/>
            <person name="Armbrust E.V."/>
            <person name="Aves S.J."/>
            <person name="Beiko R.G."/>
            <person name="Coutinho P."/>
            <person name="Dacks J.B."/>
            <person name="Durnford D.G."/>
            <person name="Fast N.M."/>
            <person name="Green B.R."/>
            <person name="Grisdale C."/>
            <person name="Hempe F."/>
            <person name="Henrissat B."/>
            <person name="Hoppner M.P."/>
            <person name="Ishida K.-I."/>
            <person name="Kim E."/>
            <person name="Koreny L."/>
            <person name="Kroth P.G."/>
            <person name="Liu Y."/>
            <person name="Malik S.-B."/>
            <person name="Maier U.G."/>
            <person name="McRose D."/>
            <person name="Mock T."/>
            <person name="Neilson J.A."/>
            <person name="Onodera N.T."/>
            <person name="Poole A.M."/>
            <person name="Pritham E.J."/>
            <person name="Richards T.A."/>
            <person name="Rocap G."/>
            <person name="Roy S.W."/>
            <person name="Sarai C."/>
            <person name="Schaack S."/>
            <person name="Shirato S."/>
            <person name="Slamovits C.H."/>
            <person name="Spencer D.F."/>
            <person name="Suzuki S."/>
            <person name="Worden A.Z."/>
            <person name="Zauner S."/>
            <person name="Barry K."/>
            <person name="Bell C."/>
            <person name="Bharti A.K."/>
            <person name="Crow J.A."/>
            <person name="Grimwood J."/>
            <person name="Kramer R."/>
            <person name="Lindquist E."/>
            <person name="Lucas S."/>
            <person name="Salamov A."/>
            <person name="McFadden G.I."/>
            <person name="Lane C.E."/>
            <person name="Keeling P.J."/>
            <person name="Gray M.W."/>
            <person name="Grigoriev I.V."/>
            <person name="Archibald J.M."/>
        </authorList>
    </citation>
    <scope>NUCLEOTIDE SEQUENCE</scope>
    <source>
        <strain evidence="3">CCMP2712</strain>
    </source>
</reference>
<reference evidence="2" key="3">
    <citation type="submission" date="2015-06" db="UniProtKB">
        <authorList>
            <consortium name="EnsemblProtists"/>
        </authorList>
    </citation>
    <scope>IDENTIFICATION</scope>
</reference>
<proteinExistence type="predicted"/>
<reference evidence="1 3" key="1">
    <citation type="journal article" date="2012" name="Nature">
        <title>Algal genomes reveal evolutionary mosaicism and the fate of nucleomorphs.</title>
        <authorList>
            <consortium name="DOE Joint Genome Institute"/>
            <person name="Curtis B.A."/>
            <person name="Tanifuji G."/>
            <person name="Burki F."/>
            <person name="Gruber A."/>
            <person name="Irimia M."/>
            <person name="Maruyama S."/>
            <person name="Arias M.C."/>
            <person name="Ball S.G."/>
            <person name="Gile G.H."/>
            <person name="Hirakawa Y."/>
            <person name="Hopkins J.F."/>
            <person name="Kuo A."/>
            <person name="Rensing S.A."/>
            <person name="Schmutz J."/>
            <person name="Symeonidi A."/>
            <person name="Elias M."/>
            <person name="Eveleigh R.J."/>
            <person name="Herman E.K."/>
            <person name="Klute M.J."/>
            <person name="Nakayama T."/>
            <person name="Obornik M."/>
            <person name="Reyes-Prieto A."/>
            <person name="Armbrust E.V."/>
            <person name="Aves S.J."/>
            <person name="Beiko R.G."/>
            <person name="Coutinho P."/>
            <person name="Dacks J.B."/>
            <person name="Durnford D.G."/>
            <person name="Fast N.M."/>
            <person name="Green B.R."/>
            <person name="Grisdale C.J."/>
            <person name="Hempel F."/>
            <person name="Henrissat B."/>
            <person name="Hoppner M.P."/>
            <person name="Ishida K."/>
            <person name="Kim E."/>
            <person name="Koreny L."/>
            <person name="Kroth P.G."/>
            <person name="Liu Y."/>
            <person name="Malik S.B."/>
            <person name="Maier U.G."/>
            <person name="McRose D."/>
            <person name="Mock T."/>
            <person name="Neilson J.A."/>
            <person name="Onodera N.T."/>
            <person name="Poole A.M."/>
            <person name="Pritham E.J."/>
            <person name="Richards T.A."/>
            <person name="Rocap G."/>
            <person name="Roy S.W."/>
            <person name="Sarai C."/>
            <person name="Schaack S."/>
            <person name="Shirato S."/>
            <person name="Slamovits C.H."/>
            <person name="Spencer D.F."/>
            <person name="Suzuki S."/>
            <person name="Worden A.Z."/>
            <person name="Zauner S."/>
            <person name="Barry K."/>
            <person name="Bell C."/>
            <person name="Bharti A.K."/>
            <person name="Crow J.A."/>
            <person name="Grimwood J."/>
            <person name="Kramer R."/>
            <person name="Lindquist E."/>
            <person name="Lucas S."/>
            <person name="Salamov A."/>
            <person name="McFadden G.I."/>
            <person name="Lane C.E."/>
            <person name="Keeling P.J."/>
            <person name="Gray M.W."/>
            <person name="Grigoriev I.V."/>
            <person name="Archibald J.M."/>
        </authorList>
    </citation>
    <scope>NUCLEOTIDE SEQUENCE</scope>
    <source>
        <strain evidence="1 3">CCMP2712</strain>
    </source>
</reference>
<evidence type="ECO:0000313" key="2">
    <source>
        <dbReference type="EnsemblProtists" id="EKX45181"/>
    </source>
</evidence>
<name>L1J9H6_GUITC</name>
<dbReference type="EnsemblProtists" id="EKX45181">
    <property type="protein sequence ID" value="EKX45181"/>
    <property type="gene ID" value="GUITHDRAFT_108825"/>
</dbReference>
<evidence type="ECO:0000313" key="3">
    <source>
        <dbReference type="Proteomes" id="UP000011087"/>
    </source>
</evidence>
<sequence length="223" mass="25268">MQAAATDSSDSDEDFDVFQRAPAGYECIPVNDAWPPSARYESPSIAALPPIPCRNSVTVLEDVVPEELADQVYKFAMEEKEGKPWGLYLHTSDILHCQEATQELRLAAACVKHLWCDYHIDFAEFQRYQHNVIFFPMYSATIHLGRADCEGGEFLANRDGLSHYVRTGYKGAHVGGANAVEDEYTEEEEAKNWQRVEYKFNRSIIIDGSLPHCRYNSIDPDPK</sequence>
<dbReference type="PaxDb" id="55529-EKX45181"/>
<dbReference type="Proteomes" id="UP000011087">
    <property type="component" value="Unassembled WGS sequence"/>
</dbReference>
<dbReference type="eggNOG" id="ENOG502QUWW">
    <property type="taxonomic scope" value="Eukaryota"/>
</dbReference>
<keyword evidence="3" id="KW-1185">Reference proteome</keyword>
<dbReference type="KEGG" id="gtt:GUITHDRAFT_108825"/>
<dbReference type="AlphaFoldDB" id="L1J9H6"/>
<accession>L1J9H6</accession>
<protein>
    <submittedName>
        <fullName evidence="1 2">Uncharacterized protein</fullName>
    </submittedName>
</protein>